<evidence type="ECO:0000256" key="1">
    <source>
        <dbReference type="ARBA" id="ARBA00010211"/>
    </source>
</evidence>
<sequence>MSSFTNIRNVYCVGRNYGLHAAELGNAVPEQPMLFSKPTHSLIPLDGCDILLPGSRGEVHYEMEIVIRIGRSYEKGIRADELVDGVALGIDFTLRDVQSDLKKKGYPWLAAKGFRHSAPITAFHSFEGTEALGLKEFVLLKNGSEAQRGNANDMIFNLQTIIDFCAEHFGLGQGDVIFTGTPAGVGPVADGDRFTLQFGSETWGEGVVRLA</sequence>
<organism evidence="4 5">
    <name type="scientific">Paenibacillus hemerocallicola</name>
    <dbReference type="NCBI Taxonomy" id="1172614"/>
    <lineage>
        <taxon>Bacteria</taxon>
        <taxon>Bacillati</taxon>
        <taxon>Bacillota</taxon>
        <taxon>Bacilli</taxon>
        <taxon>Bacillales</taxon>
        <taxon>Paenibacillaceae</taxon>
        <taxon>Paenibacillus</taxon>
    </lineage>
</organism>
<dbReference type="InterPro" id="IPR011234">
    <property type="entry name" value="Fumarylacetoacetase-like_C"/>
</dbReference>
<proteinExistence type="inferred from homology"/>
<keyword evidence="4" id="KW-0378">Hydrolase</keyword>
<dbReference type="RefSeq" id="WP_139607201.1">
    <property type="nucleotide sequence ID" value="NZ_VDCQ01000088.1"/>
</dbReference>
<keyword evidence="5" id="KW-1185">Reference proteome</keyword>
<dbReference type="OrthoDB" id="9805307at2"/>
<dbReference type="Proteomes" id="UP000307943">
    <property type="component" value="Unassembled WGS sequence"/>
</dbReference>
<dbReference type="PANTHER" id="PTHR11820:SF7">
    <property type="entry name" value="ACYLPYRUVASE FAHD1, MITOCHONDRIAL"/>
    <property type="match status" value="1"/>
</dbReference>
<dbReference type="GO" id="GO:0046872">
    <property type="term" value="F:metal ion binding"/>
    <property type="evidence" value="ECO:0007669"/>
    <property type="project" value="UniProtKB-KW"/>
</dbReference>
<dbReference type="AlphaFoldDB" id="A0A5C4SWV1"/>
<evidence type="ECO:0000259" key="3">
    <source>
        <dbReference type="Pfam" id="PF01557"/>
    </source>
</evidence>
<accession>A0A5C4SWV1</accession>
<dbReference type="Pfam" id="PF01557">
    <property type="entry name" value="FAA_hydrolase"/>
    <property type="match status" value="1"/>
</dbReference>
<reference evidence="4 5" key="1">
    <citation type="submission" date="2019-05" db="EMBL/GenBank/DDBJ databases">
        <title>We sequenced the genome of Paenibacillus hemerocallicola KCTC 33185 for further insight into its adaptation and study the phylogeny of Paenibacillus.</title>
        <authorList>
            <person name="Narsing Rao M.P."/>
        </authorList>
    </citation>
    <scope>NUCLEOTIDE SEQUENCE [LARGE SCALE GENOMIC DNA]</scope>
    <source>
        <strain evidence="4 5">KCTC 33185</strain>
    </source>
</reference>
<keyword evidence="2" id="KW-0479">Metal-binding</keyword>
<comment type="caution">
    <text evidence="4">The sequence shown here is derived from an EMBL/GenBank/DDBJ whole genome shotgun (WGS) entry which is preliminary data.</text>
</comment>
<gene>
    <name evidence="4" type="ORF">FE784_36655</name>
</gene>
<dbReference type="SUPFAM" id="SSF56529">
    <property type="entry name" value="FAH"/>
    <property type="match status" value="1"/>
</dbReference>
<evidence type="ECO:0000313" key="4">
    <source>
        <dbReference type="EMBL" id="TNJ60017.1"/>
    </source>
</evidence>
<protein>
    <submittedName>
        <fullName evidence="4">Fumarylacetoacetate hydrolase family protein</fullName>
    </submittedName>
</protein>
<dbReference type="EMBL" id="VDCQ01000088">
    <property type="protein sequence ID" value="TNJ60017.1"/>
    <property type="molecule type" value="Genomic_DNA"/>
</dbReference>
<evidence type="ECO:0000313" key="5">
    <source>
        <dbReference type="Proteomes" id="UP000307943"/>
    </source>
</evidence>
<name>A0A5C4SWV1_9BACL</name>
<evidence type="ECO:0000256" key="2">
    <source>
        <dbReference type="ARBA" id="ARBA00022723"/>
    </source>
</evidence>
<comment type="similarity">
    <text evidence="1">Belongs to the FAH family.</text>
</comment>
<dbReference type="GO" id="GO:0018773">
    <property type="term" value="F:acetylpyruvate hydrolase activity"/>
    <property type="evidence" value="ECO:0007669"/>
    <property type="project" value="TreeGrafter"/>
</dbReference>
<dbReference type="PANTHER" id="PTHR11820">
    <property type="entry name" value="ACYLPYRUVASE"/>
    <property type="match status" value="1"/>
</dbReference>
<feature type="domain" description="Fumarylacetoacetase-like C-terminal" evidence="3">
    <location>
        <begin position="10"/>
        <end position="198"/>
    </location>
</feature>
<dbReference type="InterPro" id="IPR036663">
    <property type="entry name" value="Fumarylacetoacetase_C_sf"/>
</dbReference>
<dbReference type="Gene3D" id="3.90.850.10">
    <property type="entry name" value="Fumarylacetoacetase-like, C-terminal domain"/>
    <property type="match status" value="1"/>
</dbReference>